<reference evidence="1" key="1">
    <citation type="submission" date="2021-07" db="EMBL/GenBank/DDBJ databases">
        <title>Draft genome sequence of carbapenem-resistant Aeromonas spp. in Japan.</title>
        <authorList>
            <person name="Maehana S."/>
            <person name="Suzuki M."/>
            <person name="Kitasato H."/>
        </authorList>
    </citation>
    <scope>NUCLEOTIDE SEQUENCE</scope>
    <source>
        <strain evidence="1">KAM343</strain>
    </source>
</reference>
<protein>
    <submittedName>
        <fullName evidence="1">Uncharacterized protein</fullName>
    </submittedName>
</protein>
<evidence type="ECO:0000313" key="1">
    <source>
        <dbReference type="EMBL" id="GJA43621.1"/>
    </source>
</evidence>
<evidence type="ECO:0000313" key="2">
    <source>
        <dbReference type="Proteomes" id="UP000886939"/>
    </source>
</evidence>
<proteinExistence type="predicted"/>
<dbReference type="RefSeq" id="WP_182925906.1">
    <property type="nucleotide sequence ID" value="NZ_AP026896.1"/>
</dbReference>
<dbReference type="EMBL" id="BPNI01000223">
    <property type="protein sequence ID" value="GJA43621.1"/>
    <property type="molecule type" value="Genomic_DNA"/>
</dbReference>
<comment type="caution">
    <text evidence="1">The sequence shown here is derived from an EMBL/GenBank/DDBJ whole genome shotgun (WGS) entry which is preliminary data.</text>
</comment>
<name>A0AAV4YTN0_AERCA</name>
<organism evidence="1 2">
    <name type="scientific">Aeromonas caviae</name>
    <name type="common">Aeromonas punctata</name>
    <dbReference type="NCBI Taxonomy" id="648"/>
    <lineage>
        <taxon>Bacteria</taxon>
        <taxon>Pseudomonadati</taxon>
        <taxon>Pseudomonadota</taxon>
        <taxon>Gammaproteobacteria</taxon>
        <taxon>Aeromonadales</taxon>
        <taxon>Aeromonadaceae</taxon>
        <taxon>Aeromonas</taxon>
    </lineage>
</organism>
<accession>A0AAV4YTN0</accession>
<dbReference type="Proteomes" id="UP000886939">
    <property type="component" value="Unassembled WGS sequence"/>
</dbReference>
<dbReference type="AlphaFoldDB" id="A0AAV4YTN0"/>
<sequence length="128" mass="14788">MDDYMPQLIRIMPDYGGEYVFDEDGGVTRLTLVFEEHPNIERITKIEWGLLKVADWIEHCEFLGEKIPWEKIDTSGLQLAQEMAITLGDIGIPIVYQLRDKERTQIHISNTGELNPAILPSSHFYVNR</sequence>
<gene>
    <name evidence="1" type="ORF">KAM343_44170</name>
</gene>